<protein>
    <submittedName>
        <fullName evidence="2">Uncharacterized protein</fullName>
    </submittedName>
</protein>
<comment type="caution">
    <text evidence="2">The sequence shown here is derived from an EMBL/GenBank/DDBJ whole genome shotgun (WGS) entry which is preliminary data.</text>
</comment>
<reference evidence="2" key="1">
    <citation type="journal article" date="2023" name="GigaByte">
        <title>Genome assembly of the bearded iris, Iris pallida Lam.</title>
        <authorList>
            <person name="Bruccoleri R.E."/>
            <person name="Oakeley E.J."/>
            <person name="Faust A.M.E."/>
            <person name="Altorfer M."/>
            <person name="Dessus-Babus S."/>
            <person name="Burckhardt D."/>
            <person name="Oertli M."/>
            <person name="Naumann U."/>
            <person name="Petersen F."/>
            <person name="Wong J."/>
        </authorList>
    </citation>
    <scope>NUCLEOTIDE SEQUENCE</scope>
    <source>
        <strain evidence="2">GSM-AAB239-AS_SAM_17_03QT</strain>
    </source>
</reference>
<evidence type="ECO:0000313" key="2">
    <source>
        <dbReference type="EMBL" id="KAJ6808412.1"/>
    </source>
</evidence>
<keyword evidence="1" id="KW-0472">Membrane</keyword>
<name>A0AAX6EW82_IRIPA</name>
<evidence type="ECO:0000313" key="3">
    <source>
        <dbReference type="Proteomes" id="UP001140949"/>
    </source>
</evidence>
<evidence type="ECO:0000256" key="1">
    <source>
        <dbReference type="SAM" id="Phobius"/>
    </source>
</evidence>
<gene>
    <name evidence="2" type="ORF">M6B38_166890</name>
</gene>
<dbReference type="Proteomes" id="UP001140949">
    <property type="component" value="Unassembled WGS sequence"/>
</dbReference>
<feature type="transmembrane region" description="Helical" evidence="1">
    <location>
        <begin position="28"/>
        <end position="50"/>
    </location>
</feature>
<keyword evidence="1" id="KW-1133">Transmembrane helix</keyword>
<reference evidence="2" key="2">
    <citation type="submission" date="2023-04" db="EMBL/GenBank/DDBJ databases">
        <authorList>
            <person name="Bruccoleri R.E."/>
            <person name="Oakeley E.J."/>
            <person name="Faust A.-M."/>
            <person name="Dessus-Babus S."/>
            <person name="Altorfer M."/>
            <person name="Burckhardt D."/>
            <person name="Oertli M."/>
            <person name="Naumann U."/>
            <person name="Petersen F."/>
            <person name="Wong J."/>
        </authorList>
    </citation>
    <scope>NUCLEOTIDE SEQUENCE</scope>
    <source>
        <strain evidence="2">GSM-AAB239-AS_SAM_17_03QT</strain>
        <tissue evidence="2">Leaf</tissue>
    </source>
</reference>
<dbReference type="EMBL" id="JANAVB010033417">
    <property type="protein sequence ID" value="KAJ6808412.1"/>
    <property type="molecule type" value="Genomic_DNA"/>
</dbReference>
<keyword evidence="1" id="KW-0812">Transmembrane</keyword>
<proteinExistence type="predicted"/>
<sequence length="88" mass="10308">MAHGQCSQVTCLDPIILPYYLLGSVKEISATGTLTRCPIRIYIMSCSYIWRRRRRRRCIMKSKRRELLASCHRAKLLVHITLRDNMAN</sequence>
<organism evidence="2 3">
    <name type="scientific">Iris pallida</name>
    <name type="common">Sweet iris</name>
    <dbReference type="NCBI Taxonomy" id="29817"/>
    <lineage>
        <taxon>Eukaryota</taxon>
        <taxon>Viridiplantae</taxon>
        <taxon>Streptophyta</taxon>
        <taxon>Embryophyta</taxon>
        <taxon>Tracheophyta</taxon>
        <taxon>Spermatophyta</taxon>
        <taxon>Magnoliopsida</taxon>
        <taxon>Liliopsida</taxon>
        <taxon>Asparagales</taxon>
        <taxon>Iridaceae</taxon>
        <taxon>Iridoideae</taxon>
        <taxon>Irideae</taxon>
        <taxon>Iris</taxon>
    </lineage>
</organism>
<accession>A0AAX6EW82</accession>
<keyword evidence="3" id="KW-1185">Reference proteome</keyword>
<dbReference type="AlphaFoldDB" id="A0AAX6EW82"/>